<sequence>MDTIQTADQDASFLGRVEAWQISSAIALANPVLGGGFHALETPVVWGMFRGNTGLLVSPFL</sequence>
<protein>
    <submittedName>
        <fullName evidence="1">Uncharacterized protein</fullName>
    </submittedName>
</protein>
<organism evidence="1 2">
    <name type="scientific">Candidatus Dechloromonas phosphorivorans</name>
    <dbReference type="NCBI Taxonomy" id="2899244"/>
    <lineage>
        <taxon>Bacteria</taxon>
        <taxon>Pseudomonadati</taxon>
        <taxon>Pseudomonadota</taxon>
        <taxon>Betaproteobacteria</taxon>
        <taxon>Rhodocyclales</taxon>
        <taxon>Azonexaceae</taxon>
        <taxon>Dechloromonas</taxon>
    </lineage>
</organism>
<dbReference type="Proteomes" id="UP000739411">
    <property type="component" value="Unassembled WGS sequence"/>
</dbReference>
<evidence type="ECO:0000313" key="2">
    <source>
        <dbReference type="Proteomes" id="UP000739411"/>
    </source>
</evidence>
<proteinExistence type="predicted"/>
<reference evidence="1 2" key="1">
    <citation type="submission" date="2020-10" db="EMBL/GenBank/DDBJ databases">
        <title>Connecting structure to function with the recovery of over 1000 high-quality activated sludge metagenome-assembled genomes encoding full-length rRNA genes using long-read sequencing.</title>
        <authorList>
            <person name="Singleton C.M."/>
            <person name="Petriglieri F."/>
            <person name="Kristensen J.M."/>
            <person name="Kirkegaard R.H."/>
            <person name="Michaelsen T.Y."/>
            <person name="Andersen M.H."/>
            <person name="Karst S.M."/>
            <person name="Dueholm M.S."/>
            <person name="Nielsen P.H."/>
            <person name="Albertsen M."/>
        </authorList>
    </citation>
    <scope>NUCLEOTIDE SEQUENCE [LARGE SCALE GENOMIC DNA]</scope>
    <source>
        <strain evidence="1">EsbW_18-Q3-R4-48_BATAC.463</strain>
    </source>
</reference>
<accession>A0A935MZB0</accession>
<dbReference type="EMBL" id="JADJMS010000036">
    <property type="protein sequence ID" value="MBK7416226.1"/>
    <property type="molecule type" value="Genomic_DNA"/>
</dbReference>
<gene>
    <name evidence="1" type="ORF">IPJ38_15105</name>
</gene>
<comment type="caution">
    <text evidence="1">The sequence shown here is derived from an EMBL/GenBank/DDBJ whole genome shotgun (WGS) entry which is preliminary data.</text>
</comment>
<dbReference type="AlphaFoldDB" id="A0A935MZB0"/>
<evidence type="ECO:0000313" key="1">
    <source>
        <dbReference type="EMBL" id="MBK7416226.1"/>
    </source>
</evidence>
<name>A0A935MZB0_9RHOO</name>